<dbReference type="SUPFAM" id="SSF54713">
    <property type="entry name" value="Elongation factor Ts (EF-Ts), dimerisation domain"/>
    <property type="match status" value="1"/>
</dbReference>
<dbReference type="InterPro" id="IPR001816">
    <property type="entry name" value="Transl_elong_EFTs/EF1B"/>
</dbReference>
<dbReference type="InterPro" id="IPR014039">
    <property type="entry name" value="Transl_elong_EFTs/EF1B_dimer"/>
</dbReference>
<dbReference type="CDD" id="cd14275">
    <property type="entry name" value="UBA_EF-Ts"/>
    <property type="match status" value="1"/>
</dbReference>
<evidence type="ECO:0000256" key="1">
    <source>
        <dbReference type="ARBA" id="ARBA00005532"/>
    </source>
</evidence>
<dbReference type="Proteomes" id="UP000176604">
    <property type="component" value="Unassembled WGS sequence"/>
</dbReference>
<dbReference type="HAMAP" id="MF_00050">
    <property type="entry name" value="EF_Ts"/>
    <property type="match status" value="1"/>
</dbReference>
<dbReference type="EMBL" id="MGEF01000027">
    <property type="protein sequence ID" value="OGL78655.1"/>
    <property type="molecule type" value="Genomic_DNA"/>
</dbReference>
<dbReference type="InterPro" id="IPR018101">
    <property type="entry name" value="Transl_elong_Ts_CS"/>
</dbReference>
<dbReference type="PROSITE" id="PS01126">
    <property type="entry name" value="EF_TS_1"/>
    <property type="match status" value="1"/>
</dbReference>
<comment type="function">
    <text evidence="5">Associates with the EF-Tu.GDP complex and induces the exchange of GDP to GTP. It remains bound to the aminoacyl-tRNA.EF-Tu.GTP complex up to the GTP hydrolysis stage on the ribosome.</text>
</comment>
<comment type="similarity">
    <text evidence="1 5">Belongs to the EF-Ts family.</text>
</comment>
<dbReference type="InterPro" id="IPR036402">
    <property type="entry name" value="EF-Ts_dimer_sf"/>
</dbReference>
<evidence type="ECO:0000256" key="3">
    <source>
        <dbReference type="ARBA" id="ARBA00022768"/>
    </source>
</evidence>
<comment type="subcellular location">
    <subcellularLocation>
        <location evidence="5">Cytoplasm</location>
    </subcellularLocation>
</comment>
<dbReference type="InterPro" id="IPR009060">
    <property type="entry name" value="UBA-like_sf"/>
</dbReference>
<evidence type="ECO:0000313" key="8">
    <source>
        <dbReference type="Proteomes" id="UP000176604"/>
    </source>
</evidence>
<proteinExistence type="inferred from homology"/>
<reference evidence="7 8" key="1">
    <citation type="journal article" date="2016" name="Nat. Commun.">
        <title>Thousands of microbial genomes shed light on interconnected biogeochemical processes in an aquifer system.</title>
        <authorList>
            <person name="Anantharaman K."/>
            <person name="Brown C.T."/>
            <person name="Hug L.A."/>
            <person name="Sharon I."/>
            <person name="Castelle C.J."/>
            <person name="Probst A.J."/>
            <person name="Thomas B.C."/>
            <person name="Singh A."/>
            <person name="Wilkins M.J."/>
            <person name="Karaoz U."/>
            <person name="Brodie E.L."/>
            <person name="Williams K.H."/>
            <person name="Hubbard S.S."/>
            <person name="Banfield J.F."/>
        </authorList>
    </citation>
    <scope>NUCLEOTIDE SEQUENCE [LARGE SCALE GENOMIC DNA]</scope>
</reference>
<gene>
    <name evidence="5 7" type="primary">tsf</name>
    <name evidence="7" type="ORF">A3J43_02395</name>
</gene>
<protein>
    <recommendedName>
        <fullName evidence="2 5">Elongation factor Ts</fullName>
        <shortName evidence="5">EF-Ts</shortName>
    </recommendedName>
</protein>
<dbReference type="AlphaFoldDB" id="A0A1F7UK77"/>
<evidence type="ECO:0000256" key="2">
    <source>
        <dbReference type="ARBA" id="ARBA00016956"/>
    </source>
</evidence>
<dbReference type="FunFam" id="1.10.286.20:FF:000001">
    <property type="entry name" value="Elongation factor Ts"/>
    <property type="match status" value="1"/>
</dbReference>
<feature type="region of interest" description="Involved in Mg(2+) ion dislocation from EF-Tu" evidence="5">
    <location>
        <begin position="81"/>
        <end position="84"/>
    </location>
</feature>
<dbReference type="Gene3D" id="3.30.479.20">
    <property type="entry name" value="Elongation factor Ts, dimerisation domain"/>
    <property type="match status" value="1"/>
</dbReference>
<sequence>MHITASLVAQLREKTGVGMMDAKKALLDAGGDEAKAVAILRKKGMKAVEKRQSKAANEGVVEAYVHTNAKVGVLVALACETDFVARNAEFRALAHEIALHAAAMSPRYMKPEDVPAETLAQEKEIYRAQLRAEKKPEAMMDKIIEGKIQKFYQDHCLLKQPFVKDEEKTVEDLITAATAKLGEKIELKSFARIEI</sequence>
<keyword evidence="4 5" id="KW-0648">Protein biosynthesis</keyword>
<dbReference type="Gene3D" id="1.10.286.20">
    <property type="match status" value="1"/>
</dbReference>
<organism evidence="7 8">
    <name type="scientific">Candidatus Uhrbacteria bacterium RIFCSPHIGHO2_12_FULL_54_23</name>
    <dbReference type="NCBI Taxonomy" id="1802397"/>
    <lineage>
        <taxon>Bacteria</taxon>
        <taxon>Candidatus Uhriibacteriota</taxon>
    </lineage>
</organism>
<evidence type="ECO:0000256" key="5">
    <source>
        <dbReference type="HAMAP-Rule" id="MF_00050"/>
    </source>
</evidence>
<dbReference type="SUPFAM" id="SSF46934">
    <property type="entry name" value="UBA-like"/>
    <property type="match status" value="1"/>
</dbReference>
<evidence type="ECO:0000256" key="4">
    <source>
        <dbReference type="ARBA" id="ARBA00022917"/>
    </source>
</evidence>
<dbReference type="PANTHER" id="PTHR11741:SF0">
    <property type="entry name" value="ELONGATION FACTOR TS, MITOCHONDRIAL"/>
    <property type="match status" value="1"/>
</dbReference>
<evidence type="ECO:0000313" key="7">
    <source>
        <dbReference type="EMBL" id="OGL78655.1"/>
    </source>
</evidence>
<dbReference type="FunFam" id="1.10.8.10:FF:000001">
    <property type="entry name" value="Elongation factor Ts"/>
    <property type="match status" value="1"/>
</dbReference>
<dbReference type="PANTHER" id="PTHR11741">
    <property type="entry name" value="ELONGATION FACTOR TS"/>
    <property type="match status" value="1"/>
</dbReference>
<keyword evidence="5" id="KW-0963">Cytoplasm</keyword>
<dbReference type="GO" id="GO:0005737">
    <property type="term" value="C:cytoplasm"/>
    <property type="evidence" value="ECO:0007669"/>
    <property type="project" value="UniProtKB-SubCell"/>
</dbReference>
<dbReference type="Gene3D" id="1.10.8.10">
    <property type="entry name" value="DNA helicase RuvA subunit, C-terminal domain"/>
    <property type="match status" value="1"/>
</dbReference>
<comment type="caution">
    <text evidence="7">The sequence shown here is derived from an EMBL/GenBank/DDBJ whole genome shotgun (WGS) entry which is preliminary data.</text>
</comment>
<dbReference type="STRING" id="1802397.A3J43_02395"/>
<dbReference type="GO" id="GO:0003746">
    <property type="term" value="F:translation elongation factor activity"/>
    <property type="evidence" value="ECO:0007669"/>
    <property type="project" value="UniProtKB-UniRule"/>
</dbReference>
<dbReference type="Pfam" id="PF00889">
    <property type="entry name" value="EF_TS"/>
    <property type="match status" value="1"/>
</dbReference>
<evidence type="ECO:0000259" key="6">
    <source>
        <dbReference type="Pfam" id="PF00889"/>
    </source>
</evidence>
<keyword evidence="3 5" id="KW-0251">Elongation factor</keyword>
<accession>A0A1F7UK77</accession>
<name>A0A1F7UK77_9BACT</name>
<feature type="domain" description="Translation elongation factor EFTs/EF1B dimerisation" evidence="6">
    <location>
        <begin position="53"/>
        <end position="194"/>
    </location>
</feature>